<dbReference type="Gene3D" id="3.40.190.10">
    <property type="entry name" value="Periplasmic binding protein-like II"/>
    <property type="match status" value="2"/>
</dbReference>
<dbReference type="PROSITE" id="PS51318">
    <property type="entry name" value="TAT"/>
    <property type="match status" value="1"/>
</dbReference>
<dbReference type="InterPro" id="IPR006059">
    <property type="entry name" value="SBP"/>
</dbReference>
<organism evidence="6 7">
    <name type="scientific">Ruania alba</name>
    <dbReference type="NCBI Taxonomy" id="648782"/>
    <lineage>
        <taxon>Bacteria</taxon>
        <taxon>Bacillati</taxon>
        <taxon>Actinomycetota</taxon>
        <taxon>Actinomycetes</taxon>
        <taxon>Micrococcales</taxon>
        <taxon>Ruaniaceae</taxon>
        <taxon>Ruania</taxon>
    </lineage>
</organism>
<dbReference type="GO" id="GO:0030313">
    <property type="term" value="C:cell envelope"/>
    <property type="evidence" value="ECO:0007669"/>
    <property type="project" value="UniProtKB-SubCell"/>
</dbReference>
<dbReference type="PROSITE" id="PS51257">
    <property type="entry name" value="PROKAR_LIPOPROTEIN"/>
    <property type="match status" value="1"/>
</dbReference>
<evidence type="ECO:0000313" key="6">
    <source>
        <dbReference type="EMBL" id="SEE08559.1"/>
    </source>
</evidence>
<dbReference type="PANTHER" id="PTHR43649">
    <property type="entry name" value="ARABINOSE-BINDING PROTEIN-RELATED"/>
    <property type="match status" value="1"/>
</dbReference>
<evidence type="ECO:0000256" key="4">
    <source>
        <dbReference type="ARBA" id="ARBA00022729"/>
    </source>
</evidence>
<reference evidence="7" key="1">
    <citation type="submission" date="2016-10" db="EMBL/GenBank/DDBJ databases">
        <authorList>
            <person name="Varghese N."/>
            <person name="Submissions S."/>
        </authorList>
    </citation>
    <scope>NUCLEOTIDE SEQUENCE [LARGE SCALE GENOMIC DNA]</scope>
    <source>
        <strain evidence="7">DSM 21368</strain>
    </source>
</reference>
<evidence type="ECO:0000256" key="3">
    <source>
        <dbReference type="ARBA" id="ARBA00022448"/>
    </source>
</evidence>
<gene>
    <name evidence="6" type="ORF">SAMN04488554_1487</name>
</gene>
<comment type="subcellular location">
    <subcellularLocation>
        <location evidence="1">Cell envelope</location>
    </subcellularLocation>
</comment>
<evidence type="ECO:0000256" key="2">
    <source>
        <dbReference type="ARBA" id="ARBA00008520"/>
    </source>
</evidence>
<dbReference type="SUPFAM" id="SSF53850">
    <property type="entry name" value="Periplasmic binding protein-like II"/>
    <property type="match status" value="1"/>
</dbReference>
<proteinExistence type="inferred from homology"/>
<dbReference type="InterPro" id="IPR050490">
    <property type="entry name" value="Bact_solute-bd_prot1"/>
</dbReference>
<keyword evidence="7" id="KW-1185">Reference proteome</keyword>
<dbReference type="Proteomes" id="UP000199220">
    <property type="component" value="Unassembled WGS sequence"/>
</dbReference>
<comment type="similarity">
    <text evidence="2">Belongs to the bacterial solute-binding protein 1 family.</text>
</comment>
<name>A0A1H5FYS1_9MICO</name>
<dbReference type="AlphaFoldDB" id="A0A1H5FYS1"/>
<protein>
    <submittedName>
        <fullName evidence="6">Extracellular solute-binding protein</fullName>
    </submittedName>
</protein>
<evidence type="ECO:0000256" key="5">
    <source>
        <dbReference type="SAM" id="MobiDB-lite"/>
    </source>
</evidence>
<evidence type="ECO:0000313" key="7">
    <source>
        <dbReference type="Proteomes" id="UP000199220"/>
    </source>
</evidence>
<keyword evidence="3" id="KW-0813">Transport</keyword>
<sequence length="487" mass="52433">MGKTRSRGLSRRQLLALGGATVGAPLLSSCTGSGDPDAPPSGTDGDSGAITWWDHKSGLWITPTLERAMEENPGLAVEREEYPASELVTALQLGRRSDQMPDVHTAHPNLGPVSVLVQEGWFQPLSDHVDLAGTAVADRLVEGIHVFDGKVYSFPLDDGRSHEQTPWVVTDRLPVDVDPDDARSWDGFRRIARDITRDDMYAIAFAGQGPNYLNLKLHELASAAGATHVGGVDYSTGEYVFDSQPFIDAMEFLLALHSDGVFHPSLGSMGPEDAAQRWAAGEAHIHWHGPWVPGTVTKNYPELLEQGFDCWRMPGPDGAPSAVHFPPPAGEFWISSASQRPGDAATAIAAFASEDTFVAMVNAMAAPPVDETAIEAADVLEPYRRNLQNLLEEGRYAPAPEARNPAAVQVVSQMQGINPNPGEILQGALTGTIDDWRGALTEYTSAISAERDRAIEAATSAGEEVSVEDWVFSNWAPANDFTADDYA</sequence>
<dbReference type="RefSeq" id="WP_175476969.1">
    <property type="nucleotide sequence ID" value="NZ_FNTX01000001.1"/>
</dbReference>
<accession>A0A1H5FYS1</accession>
<dbReference type="Pfam" id="PF13416">
    <property type="entry name" value="SBP_bac_8"/>
    <property type="match status" value="1"/>
</dbReference>
<dbReference type="STRING" id="648782.SAMN04488554_1487"/>
<dbReference type="PANTHER" id="PTHR43649:SF31">
    <property type="entry name" value="SN-GLYCEROL-3-PHOSPHATE-BINDING PERIPLASMIC PROTEIN UGPB"/>
    <property type="match status" value="1"/>
</dbReference>
<evidence type="ECO:0000256" key="1">
    <source>
        <dbReference type="ARBA" id="ARBA00004196"/>
    </source>
</evidence>
<keyword evidence="4" id="KW-0732">Signal</keyword>
<feature type="region of interest" description="Disordered" evidence="5">
    <location>
        <begin position="28"/>
        <end position="48"/>
    </location>
</feature>
<dbReference type="EMBL" id="FNTX01000001">
    <property type="protein sequence ID" value="SEE08559.1"/>
    <property type="molecule type" value="Genomic_DNA"/>
</dbReference>
<dbReference type="InterPro" id="IPR006311">
    <property type="entry name" value="TAT_signal"/>
</dbReference>